<keyword evidence="6" id="KW-1185">Reference proteome</keyword>
<dbReference type="InterPro" id="IPR011008">
    <property type="entry name" value="Dimeric_a/b-barrel"/>
</dbReference>
<dbReference type="AlphaFoldDB" id="A0A069P1N7"/>
<evidence type="ECO:0000313" key="5">
    <source>
        <dbReference type="Proteomes" id="UP000027439"/>
    </source>
</evidence>
<accession>A0A069P1N7</accession>
<dbReference type="SUPFAM" id="SSF54909">
    <property type="entry name" value="Dimeric alpha+beta barrel"/>
    <property type="match status" value="1"/>
</dbReference>
<reference evidence="3" key="4">
    <citation type="submission" date="2024-05" db="EMBL/GenBank/DDBJ databases">
        <authorList>
            <person name="Sun Q."/>
            <person name="Zhou Y."/>
        </authorList>
    </citation>
    <scope>NUCLEOTIDE SEQUENCE</scope>
    <source>
        <strain evidence="3">CGMCC 1.11013</strain>
    </source>
</reference>
<dbReference type="OrthoDB" id="9807535at2"/>
<proteinExistence type="inferred from homology"/>
<feature type="domain" description="YCII-related" evidence="2">
    <location>
        <begin position="12"/>
        <end position="115"/>
    </location>
</feature>
<comment type="similarity">
    <text evidence="1">Belongs to the YciI family.</text>
</comment>
<evidence type="ECO:0000313" key="3">
    <source>
        <dbReference type="EMBL" id="GGD51101.1"/>
    </source>
</evidence>
<sequence length="120" mass="13287">MAFLLLIVEPVEQRTQRTPEEGREAYRQMVEFADELKARGVLRACESLTSLKDASRVSHASGGDRRARIIDGPFAEAKEMIGGFFLLDCETHAEAIAIAAECPAAAWCTVEVRKIGRCYL</sequence>
<dbReference type="EMBL" id="JFHE01000014">
    <property type="protein sequence ID" value="KDR34367.1"/>
    <property type="molecule type" value="Genomic_DNA"/>
</dbReference>
<dbReference type="PANTHER" id="PTHR35174:SF3">
    <property type="entry name" value="BLL7171 PROTEIN"/>
    <property type="match status" value="1"/>
</dbReference>
<reference evidence="4 5" key="2">
    <citation type="submission" date="2014-03" db="EMBL/GenBank/DDBJ databases">
        <title>Draft Genome Sequences of Four Burkholderia Strains.</title>
        <authorList>
            <person name="Liu X.Y."/>
            <person name="Li C.X."/>
            <person name="Xu J.H."/>
        </authorList>
    </citation>
    <scope>NUCLEOTIDE SEQUENCE [LARGE SCALE GENOMIC DNA]</scope>
    <source>
        <strain evidence="4 5">R27</strain>
    </source>
</reference>
<evidence type="ECO:0000256" key="1">
    <source>
        <dbReference type="ARBA" id="ARBA00007689"/>
    </source>
</evidence>
<dbReference type="InterPro" id="IPR005545">
    <property type="entry name" value="YCII"/>
</dbReference>
<dbReference type="Gene3D" id="3.30.70.1060">
    <property type="entry name" value="Dimeric alpha+beta barrel"/>
    <property type="match status" value="1"/>
</dbReference>
<comment type="caution">
    <text evidence="4">The sequence shown here is derived from an EMBL/GenBank/DDBJ whole genome shotgun (WGS) entry which is preliminary data.</text>
</comment>
<dbReference type="Proteomes" id="UP000597138">
    <property type="component" value="Unassembled WGS sequence"/>
</dbReference>
<name>A0A069P1N7_9BURK</name>
<dbReference type="EMBL" id="BMEG01000001">
    <property type="protein sequence ID" value="GGD51101.1"/>
    <property type="molecule type" value="Genomic_DNA"/>
</dbReference>
<dbReference type="eggNOG" id="COG3795">
    <property type="taxonomic scope" value="Bacteria"/>
</dbReference>
<protein>
    <submittedName>
        <fullName evidence="4">Dehydrogenase</fullName>
    </submittedName>
</protein>
<dbReference type="PANTHER" id="PTHR35174">
    <property type="entry name" value="BLL7171 PROTEIN-RELATED"/>
    <property type="match status" value="1"/>
</dbReference>
<dbReference type="Proteomes" id="UP000027439">
    <property type="component" value="Unassembled WGS sequence"/>
</dbReference>
<evidence type="ECO:0000313" key="6">
    <source>
        <dbReference type="Proteomes" id="UP000597138"/>
    </source>
</evidence>
<reference evidence="3" key="1">
    <citation type="journal article" date="2014" name="Int. J. Syst. Evol. Microbiol.">
        <title>Complete genome of a new Firmicutes species belonging to the dominant human colonic microbiota ('Ruminococcus bicirculans') reveals two chromosomes and a selective capacity to utilize plant glucans.</title>
        <authorList>
            <consortium name="NISC Comparative Sequencing Program"/>
            <person name="Wegmann U."/>
            <person name="Louis P."/>
            <person name="Goesmann A."/>
            <person name="Henrissat B."/>
            <person name="Duncan S.H."/>
            <person name="Flint H.J."/>
        </authorList>
    </citation>
    <scope>NUCLEOTIDE SEQUENCE</scope>
    <source>
        <strain evidence="3">CGMCC 1.11013</strain>
    </source>
</reference>
<dbReference type="Pfam" id="PF03795">
    <property type="entry name" value="YCII"/>
    <property type="match status" value="1"/>
</dbReference>
<evidence type="ECO:0000313" key="4">
    <source>
        <dbReference type="EMBL" id="KDR34367.1"/>
    </source>
</evidence>
<dbReference type="STRING" id="1071679.BG57_06680"/>
<organism evidence="4 5">
    <name type="scientific">Caballeronia grimmiae</name>
    <dbReference type="NCBI Taxonomy" id="1071679"/>
    <lineage>
        <taxon>Bacteria</taxon>
        <taxon>Pseudomonadati</taxon>
        <taxon>Pseudomonadota</taxon>
        <taxon>Betaproteobacteria</taxon>
        <taxon>Burkholderiales</taxon>
        <taxon>Burkholderiaceae</taxon>
        <taxon>Caballeronia</taxon>
    </lineage>
</organism>
<reference evidence="6" key="3">
    <citation type="journal article" date="2019" name="Int. J. Syst. Evol. Microbiol.">
        <title>The Global Catalogue of Microorganisms (GCM) 10K type strain sequencing project: providing services to taxonomists for standard genome sequencing and annotation.</title>
        <authorList>
            <consortium name="The Broad Institute Genomics Platform"/>
            <consortium name="The Broad Institute Genome Sequencing Center for Infectious Disease"/>
            <person name="Wu L."/>
            <person name="Ma J."/>
        </authorList>
    </citation>
    <scope>NUCLEOTIDE SEQUENCE [LARGE SCALE GENOMIC DNA]</scope>
    <source>
        <strain evidence="6">CGMCC 1.11013</strain>
    </source>
</reference>
<evidence type="ECO:0000259" key="2">
    <source>
        <dbReference type="Pfam" id="PF03795"/>
    </source>
</evidence>
<gene>
    <name evidence="4" type="ORF">BG57_06680</name>
    <name evidence="3" type="ORF">GCM10010985_01000</name>
</gene>
<dbReference type="RefSeq" id="WP_035966225.1">
    <property type="nucleotide sequence ID" value="NZ_BMEG01000001.1"/>
</dbReference>